<feature type="transmembrane region" description="Helical" evidence="1">
    <location>
        <begin position="728"/>
        <end position="750"/>
    </location>
</feature>
<reference evidence="3" key="1">
    <citation type="submission" date="2022-07" db="EMBL/GenBank/DDBJ databases">
        <authorList>
            <person name="Trinca V."/>
            <person name="Uliana J.V.C."/>
            <person name="Torres T.T."/>
            <person name="Ward R.J."/>
            <person name="Monesi N."/>
        </authorList>
    </citation>
    <scope>NUCLEOTIDE SEQUENCE</scope>
    <source>
        <strain evidence="3">HSMRA1968</strain>
        <tissue evidence="3">Whole embryos</tissue>
    </source>
</reference>
<dbReference type="OrthoDB" id="7783138at2759"/>
<evidence type="ECO:0000313" key="3">
    <source>
        <dbReference type="EMBL" id="KAJ6641361.1"/>
    </source>
</evidence>
<comment type="caution">
    <text evidence="3">The sequence shown here is derived from an EMBL/GenBank/DDBJ whole genome shotgun (WGS) entry which is preliminary data.</text>
</comment>
<feature type="transmembrane region" description="Helical" evidence="1">
    <location>
        <begin position="364"/>
        <end position="384"/>
    </location>
</feature>
<gene>
    <name evidence="3" type="primary">nrf-6_3</name>
    <name evidence="3" type="ORF">Bhyg_06300</name>
</gene>
<feature type="domain" description="Nose resistant-to-fluoxetine protein N-terminal" evidence="2">
    <location>
        <begin position="120"/>
        <end position="263"/>
    </location>
</feature>
<dbReference type="Proteomes" id="UP001151699">
    <property type="component" value="Chromosome B"/>
</dbReference>
<evidence type="ECO:0000256" key="1">
    <source>
        <dbReference type="SAM" id="Phobius"/>
    </source>
</evidence>
<dbReference type="PANTHER" id="PTHR11161">
    <property type="entry name" value="O-ACYLTRANSFERASE"/>
    <property type="match status" value="1"/>
</dbReference>
<dbReference type="Pfam" id="PF20146">
    <property type="entry name" value="NRF"/>
    <property type="match status" value="1"/>
</dbReference>
<evidence type="ECO:0000313" key="4">
    <source>
        <dbReference type="Proteomes" id="UP001151699"/>
    </source>
</evidence>
<keyword evidence="4" id="KW-1185">Reference proteome</keyword>
<sequence length="773" mass="89061">MNSKANILYKRQKCFPRPLDYALSLLIRLSVFFYQFKLDKKPNILAVLLWTASVDYELVKMWSPTQSVFRFLILVVICSIATVESDGSQSIKDKQSDLTKYLEQSSLIYGVFKEILSNEESECVQDTNVILGGIQNKDVWALKILDANPNVPSSFINGDNFWFVPSRLCDGINSPMAISLSDHIPKMMRSDLLNSTSPIKVQQRMIYANFTSDMQVDSNFHIKPIIHIGLCVPKSCTEDEIVKATQKFLNKNEISLQQIFQVNLTVIGTKTTDFDVSLLTEKCFYAFCLIFVFAIVTSGVSLYNKIQLNEKSNICGPDINDNGPVRQPSPEKTEEMSLFQRVFQCFDVIDNYNRLFQQVTSNNFLACIAGMRTVICVWTIAFHINYHSAFTLDNIPQLNIKMEYFLYQPIFQAYLYVDVFFVLSAILLSYNFLINEDTRKTIVSNNFMENVKLFVKFCTHRYIRLTPVLILTMILSEVLVTYLEKYSPFWIDQSHDLYCRDTWWMNMLYIQNLFTLSGMCSSWTWYLACDMQFYIVCLFILFVYAKNSHRSKSLYVAVTVASLAVSYYLNYINQISFQTDVLEETIDILYISPYTRFNPYLGGLLIGYVLYKIRDTKIELKPSTVVTLWTTAVVIFSFTVHMTYKRDVQTWLASLWFSLGKFSFGLFIGSVILICQLGYGGAFNDAMTSHIFLHLNKLTYSMYMVSPIVITAAYGLKETSSHFDEADTVMSILGVTAASYLISVLFVIFYELPFQRFSDNFILKKVKKLPNKK</sequence>
<organism evidence="3 4">
    <name type="scientific">Pseudolycoriella hygida</name>
    <dbReference type="NCBI Taxonomy" id="35572"/>
    <lineage>
        <taxon>Eukaryota</taxon>
        <taxon>Metazoa</taxon>
        <taxon>Ecdysozoa</taxon>
        <taxon>Arthropoda</taxon>
        <taxon>Hexapoda</taxon>
        <taxon>Insecta</taxon>
        <taxon>Pterygota</taxon>
        <taxon>Neoptera</taxon>
        <taxon>Endopterygota</taxon>
        <taxon>Diptera</taxon>
        <taxon>Nematocera</taxon>
        <taxon>Sciaroidea</taxon>
        <taxon>Sciaridae</taxon>
        <taxon>Pseudolycoriella</taxon>
    </lineage>
</organism>
<feature type="transmembrane region" description="Helical" evidence="1">
    <location>
        <begin position="597"/>
        <end position="613"/>
    </location>
</feature>
<feature type="transmembrane region" description="Helical" evidence="1">
    <location>
        <begin position="523"/>
        <end position="545"/>
    </location>
</feature>
<feature type="transmembrane region" description="Helical" evidence="1">
    <location>
        <begin position="664"/>
        <end position="686"/>
    </location>
</feature>
<keyword evidence="1" id="KW-0812">Transmembrane</keyword>
<dbReference type="SMART" id="SM00703">
    <property type="entry name" value="NRF"/>
    <property type="match status" value="1"/>
</dbReference>
<name>A0A9Q0N208_9DIPT</name>
<evidence type="ECO:0000259" key="2">
    <source>
        <dbReference type="SMART" id="SM00703"/>
    </source>
</evidence>
<feature type="transmembrane region" description="Helical" evidence="1">
    <location>
        <begin position="625"/>
        <end position="644"/>
    </location>
</feature>
<keyword evidence="1" id="KW-0472">Membrane</keyword>
<proteinExistence type="predicted"/>
<dbReference type="Pfam" id="PF01757">
    <property type="entry name" value="Acyl_transf_3"/>
    <property type="match status" value="1"/>
</dbReference>
<protein>
    <submittedName>
        <fullName evidence="3">Nose resistant to fluoxetine protein 6</fullName>
    </submittedName>
</protein>
<feature type="transmembrane region" description="Helical" evidence="1">
    <location>
        <begin position="554"/>
        <end position="572"/>
    </location>
</feature>
<dbReference type="GO" id="GO:0016747">
    <property type="term" value="F:acyltransferase activity, transferring groups other than amino-acyl groups"/>
    <property type="evidence" value="ECO:0007669"/>
    <property type="project" value="InterPro"/>
</dbReference>
<feature type="transmembrane region" description="Helical" evidence="1">
    <location>
        <begin position="698"/>
        <end position="716"/>
    </location>
</feature>
<feature type="transmembrane region" description="Helical" evidence="1">
    <location>
        <begin position="284"/>
        <end position="303"/>
    </location>
</feature>
<dbReference type="InterPro" id="IPR052728">
    <property type="entry name" value="O2_lipid_transport_reg"/>
</dbReference>
<dbReference type="AlphaFoldDB" id="A0A9Q0N208"/>
<accession>A0A9Q0N208</accession>
<dbReference type="EMBL" id="WJQU01000002">
    <property type="protein sequence ID" value="KAJ6641361.1"/>
    <property type="molecule type" value="Genomic_DNA"/>
</dbReference>
<feature type="transmembrane region" description="Helical" evidence="1">
    <location>
        <begin position="462"/>
        <end position="483"/>
    </location>
</feature>
<dbReference type="InterPro" id="IPR002656">
    <property type="entry name" value="Acyl_transf_3_dom"/>
</dbReference>
<dbReference type="InterPro" id="IPR006621">
    <property type="entry name" value="Nose-resist-to-fluoxetine_N"/>
</dbReference>
<dbReference type="PANTHER" id="PTHR11161:SF15">
    <property type="entry name" value="GH19286P-RELATED"/>
    <property type="match status" value="1"/>
</dbReference>
<keyword evidence="1" id="KW-1133">Transmembrane helix</keyword>
<feature type="transmembrane region" description="Helical" evidence="1">
    <location>
        <begin position="413"/>
        <end position="433"/>
    </location>
</feature>